<proteinExistence type="inferred from homology"/>
<organism evidence="14 15">
    <name type="scientific">Paludifilum halophilum</name>
    <dbReference type="NCBI Taxonomy" id="1642702"/>
    <lineage>
        <taxon>Bacteria</taxon>
        <taxon>Bacillati</taxon>
        <taxon>Bacillota</taxon>
        <taxon>Bacilli</taxon>
        <taxon>Bacillales</taxon>
        <taxon>Thermoactinomycetaceae</taxon>
        <taxon>Paludifilum</taxon>
    </lineage>
</organism>
<dbReference type="InterPro" id="IPR042118">
    <property type="entry name" value="QueA_dom1"/>
</dbReference>
<comment type="subunit">
    <text evidence="3 13">Monomer.</text>
</comment>
<dbReference type="Gene3D" id="3.40.1780.10">
    <property type="entry name" value="QueA-like"/>
    <property type="match status" value="1"/>
</dbReference>
<evidence type="ECO:0000256" key="12">
    <source>
        <dbReference type="ARBA" id="ARBA00076160"/>
    </source>
</evidence>
<evidence type="ECO:0000256" key="6">
    <source>
        <dbReference type="ARBA" id="ARBA00022691"/>
    </source>
</evidence>
<keyword evidence="7 13" id="KW-0671">Queuosine biosynthesis</keyword>
<dbReference type="AlphaFoldDB" id="A0A235BCB8"/>
<keyword evidence="15" id="KW-1185">Reference proteome</keyword>
<evidence type="ECO:0000313" key="15">
    <source>
        <dbReference type="Proteomes" id="UP000215459"/>
    </source>
</evidence>
<sequence length="343" mass="39226">MDVSLFQFDLPEELIAQHPAPERSGSRLMVVDRAEEMIAHRRFTDLPEYLRPGDVLVLNDTRVRPSRLIGRKEETGARIEILLLNPLGKDRWETLVKPAKRIKKGTVVDFGEGKLKAVAEEESEVAGGRIFRLEYDVDDLESLLNELGEMPLPPYIREKLEEPERYQTVYSRRLGSAAAPTAGLHFTPELLKQVEQEGVEVASLTLHVGLGTFRPVTAERVEEHRMHAEYYELGGESAQKIRRAKREGRRVIAVGTTSVRTLETVHRRFGEIRPCNGWTDIFIYPGYTYRAVDAILTNFHLPQSTLLMMVSAFATRELILRAYRKAVEERYRFFSFGDAMLIL</sequence>
<dbReference type="PANTHER" id="PTHR30307:SF0">
    <property type="entry name" value="S-ADENOSYLMETHIONINE:TRNA RIBOSYLTRANSFERASE-ISOMERASE"/>
    <property type="match status" value="1"/>
</dbReference>
<dbReference type="GO" id="GO:0008616">
    <property type="term" value="P:tRNA queuosine(34) biosynthetic process"/>
    <property type="evidence" value="ECO:0007669"/>
    <property type="project" value="UniProtKB-UniRule"/>
</dbReference>
<dbReference type="RefSeq" id="WP_094263012.1">
    <property type="nucleotide sequence ID" value="NZ_NOWF01000001.1"/>
</dbReference>
<dbReference type="Pfam" id="PF02547">
    <property type="entry name" value="Queuosine_synth"/>
    <property type="match status" value="1"/>
</dbReference>
<dbReference type="SUPFAM" id="SSF111337">
    <property type="entry name" value="QueA-like"/>
    <property type="match status" value="1"/>
</dbReference>
<accession>A0A235BCB8</accession>
<dbReference type="FunFam" id="3.40.1780.10:FF:000001">
    <property type="entry name" value="S-adenosylmethionine:tRNA ribosyltransferase-isomerase"/>
    <property type="match status" value="1"/>
</dbReference>
<comment type="caution">
    <text evidence="14">The sequence shown here is derived from an EMBL/GenBank/DDBJ whole genome shotgun (WGS) entry which is preliminary data.</text>
</comment>
<dbReference type="GO" id="GO:0005737">
    <property type="term" value="C:cytoplasm"/>
    <property type="evidence" value="ECO:0007669"/>
    <property type="project" value="UniProtKB-SubCell"/>
</dbReference>
<dbReference type="InterPro" id="IPR036100">
    <property type="entry name" value="QueA_sf"/>
</dbReference>
<dbReference type="HAMAP" id="MF_00113">
    <property type="entry name" value="QueA"/>
    <property type="match status" value="1"/>
</dbReference>
<dbReference type="Gene3D" id="2.40.10.240">
    <property type="entry name" value="QueA-like"/>
    <property type="match status" value="1"/>
</dbReference>
<protein>
    <recommendedName>
        <fullName evidence="11 13">S-adenosylmethionine:tRNA ribosyltransferase-isomerase</fullName>
        <ecNumber evidence="10 13">2.4.99.17</ecNumber>
    </recommendedName>
    <alternativeName>
        <fullName evidence="12 13">Queuosine biosynthesis protein QueA</fullName>
    </alternativeName>
</protein>
<dbReference type="FunFam" id="2.40.10.240:FF:000002">
    <property type="entry name" value="S-adenosylmethionine:tRNA ribosyltransferase-isomerase"/>
    <property type="match status" value="1"/>
</dbReference>
<dbReference type="EMBL" id="NOWF01000001">
    <property type="protein sequence ID" value="OYD09910.1"/>
    <property type="molecule type" value="Genomic_DNA"/>
</dbReference>
<keyword evidence="6 13" id="KW-0949">S-adenosyl-L-methionine</keyword>
<dbReference type="EC" id="2.4.99.17" evidence="10 13"/>
<comment type="pathway">
    <text evidence="2 13">tRNA modification; tRNA-queuosine biosynthesis.</text>
</comment>
<evidence type="ECO:0000256" key="10">
    <source>
        <dbReference type="ARBA" id="ARBA00066503"/>
    </source>
</evidence>
<evidence type="ECO:0000256" key="4">
    <source>
        <dbReference type="ARBA" id="ARBA00022490"/>
    </source>
</evidence>
<comment type="subcellular location">
    <subcellularLocation>
        <location evidence="1 13">Cytoplasm</location>
    </subcellularLocation>
</comment>
<evidence type="ECO:0000313" key="14">
    <source>
        <dbReference type="EMBL" id="OYD09910.1"/>
    </source>
</evidence>
<evidence type="ECO:0000256" key="11">
    <source>
        <dbReference type="ARBA" id="ARBA00069325"/>
    </source>
</evidence>
<evidence type="ECO:0000256" key="7">
    <source>
        <dbReference type="ARBA" id="ARBA00022785"/>
    </source>
</evidence>
<dbReference type="GO" id="GO:0051075">
    <property type="term" value="F:S-adenosylmethionine:tRNA ribosyltransferase-isomerase activity"/>
    <property type="evidence" value="ECO:0007669"/>
    <property type="project" value="UniProtKB-EC"/>
</dbReference>
<dbReference type="PANTHER" id="PTHR30307">
    <property type="entry name" value="S-ADENOSYLMETHIONINE:TRNA RIBOSYLTRANSFERASE-ISOMERASE"/>
    <property type="match status" value="1"/>
</dbReference>
<name>A0A235BCB8_9BACL</name>
<dbReference type="NCBIfam" id="TIGR00113">
    <property type="entry name" value="queA"/>
    <property type="match status" value="1"/>
</dbReference>
<evidence type="ECO:0000256" key="8">
    <source>
        <dbReference type="ARBA" id="ARBA00052751"/>
    </source>
</evidence>
<keyword evidence="4 13" id="KW-0963">Cytoplasm</keyword>
<evidence type="ECO:0000256" key="1">
    <source>
        <dbReference type="ARBA" id="ARBA00004496"/>
    </source>
</evidence>
<dbReference type="OrthoDB" id="9805933at2"/>
<comment type="similarity">
    <text evidence="9 13">Belongs to the QueA family.</text>
</comment>
<evidence type="ECO:0000256" key="5">
    <source>
        <dbReference type="ARBA" id="ARBA00022679"/>
    </source>
</evidence>
<dbReference type="NCBIfam" id="NF001140">
    <property type="entry name" value="PRK00147.1"/>
    <property type="match status" value="1"/>
</dbReference>
<evidence type="ECO:0000256" key="9">
    <source>
        <dbReference type="ARBA" id="ARBA00061210"/>
    </source>
</evidence>
<dbReference type="InterPro" id="IPR042119">
    <property type="entry name" value="QueA_dom2"/>
</dbReference>
<dbReference type="InterPro" id="IPR003699">
    <property type="entry name" value="QueA"/>
</dbReference>
<comment type="catalytic activity">
    <reaction evidence="8 13">
        <text>7-aminomethyl-7-carbaguanosine(34) in tRNA + S-adenosyl-L-methionine = epoxyqueuosine(34) in tRNA + adenine + L-methionine + 2 H(+)</text>
        <dbReference type="Rhea" id="RHEA:32155"/>
        <dbReference type="Rhea" id="RHEA-COMP:10342"/>
        <dbReference type="Rhea" id="RHEA-COMP:18582"/>
        <dbReference type="ChEBI" id="CHEBI:15378"/>
        <dbReference type="ChEBI" id="CHEBI:16708"/>
        <dbReference type="ChEBI" id="CHEBI:57844"/>
        <dbReference type="ChEBI" id="CHEBI:59789"/>
        <dbReference type="ChEBI" id="CHEBI:82833"/>
        <dbReference type="ChEBI" id="CHEBI:194443"/>
        <dbReference type="EC" id="2.4.99.17"/>
    </reaction>
</comment>
<keyword evidence="14" id="KW-0413">Isomerase</keyword>
<comment type="function">
    <text evidence="13">Transfers and isomerizes the ribose moiety from AdoMet to the 7-aminomethyl group of 7-deazaguanine (preQ1-tRNA) to give epoxyqueuosine (oQ-tRNA).</text>
</comment>
<dbReference type="UniPathway" id="UPA00392"/>
<dbReference type="Proteomes" id="UP000215459">
    <property type="component" value="Unassembled WGS sequence"/>
</dbReference>
<evidence type="ECO:0000256" key="3">
    <source>
        <dbReference type="ARBA" id="ARBA00011245"/>
    </source>
</evidence>
<gene>
    <name evidence="13" type="primary">queA</name>
    <name evidence="14" type="ORF">CHM34_02745</name>
</gene>
<evidence type="ECO:0000256" key="13">
    <source>
        <dbReference type="HAMAP-Rule" id="MF_00113"/>
    </source>
</evidence>
<keyword evidence="5 13" id="KW-0808">Transferase</keyword>
<evidence type="ECO:0000256" key="2">
    <source>
        <dbReference type="ARBA" id="ARBA00004691"/>
    </source>
</evidence>
<reference evidence="14 15" key="1">
    <citation type="submission" date="2017-07" db="EMBL/GenBank/DDBJ databases">
        <title>The genome sequence of Paludifilum halophilum highlights mechanisms for microbial adaptation to high salt environemnts.</title>
        <authorList>
            <person name="Belbahri L."/>
        </authorList>
    </citation>
    <scope>NUCLEOTIDE SEQUENCE [LARGE SCALE GENOMIC DNA]</scope>
    <source>
        <strain evidence="14 15">DSM 102817</strain>
    </source>
</reference>